<keyword evidence="2" id="KW-1133">Transmembrane helix</keyword>
<proteinExistence type="predicted"/>
<dbReference type="Proteomes" id="UP001162131">
    <property type="component" value="Unassembled WGS sequence"/>
</dbReference>
<feature type="compositionally biased region" description="Basic and acidic residues" evidence="1">
    <location>
        <begin position="1"/>
        <end position="18"/>
    </location>
</feature>
<organism evidence="3 4">
    <name type="scientific">Blepharisma stoltei</name>
    <dbReference type="NCBI Taxonomy" id="1481888"/>
    <lineage>
        <taxon>Eukaryota</taxon>
        <taxon>Sar</taxon>
        <taxon>Alveolata</taxon>
        <taxon>Ciliophora</taxon>
        <taxon>Postciliodesmatophora</taxon>
        <taxon>Heterotrichea</taxon>
        <taxon>Heterotrichida</taxon>
        <taxon>Blepharismidae</taxon>
        <taxon>Blepharisma</taxon>
    </lineage>
</organism>
<sequence length="103" mass="11951">MSHLEKMDKIRGHYHEPEPWSTPGRFSKLADKIVWAFLGRKQRITVRGTPPDYEYGFFSRHVPSYQGVSGAFKVVGYLAILYLPVIPYYLGSKGHKFRLNAYE</sequence>
<keyword evidence="2" id="KW-0812">Transmembrane</keyword>
<evidence type="ECO:0000256" key="1">
    <source>
        <dbReference type="SAM" id="MobiDB-lite"/>
    </source>
</evidence>
<gene>
    <name evidence="3" type="ORF">BSTOLATCC_MIC1614</name>
</gene>
<evidence type="ECO:0000313" key="4">
    <source>
        <dbReference type="Proteomes" id="UP001162131"/>
    </source>
</evidence>
<feature type="transmembrane region" description="Helical" evidence="2">
    <location>
        <begin position="70"/>
        <end position="90"/>
    </location>
</feature>
<protein>
    <recommendedName>
        <fullName evidence="5">Cytochrome b-c1 complex subunit 8</fullName>
    </recommendedName>
</protein>
<keyword evidence="2" id="KW-0472">Membrane</keyword>
<evidence type="ECO:0000313" key="3">
    <source>
        <dbReference type="EMBL" id="CAG9310775.1"/>
    </source>
</evidence>
<keyword evidence="4" id="KW-1185">Reference proteome</keyword>
<accession>A0AAU9IA00</accession>
<comment type="caution">
    <text evidence="3">The sequence shown here is derived from an EMBL/GenBank/DDBJ whole genome shotgun (WGS) entry which is preliminary data.</text>
</comment>
<dbReference type="EMBL" id="CAJZBQ010000002">
    <property type="protein sequence ID" value="CAG9310775.1"/>
    <property type="molecule type" value="Genomic_DNA"/>
</dbReference>
<dbReference type="AlphaFoldDB" id="A0AAU9IA00"/>
<evidence type="ECO:0000256" key="2">
    <source>
        <dbReference type="SAM" id="Phobius"/>
    </source>
</evidence>
<evidence type="ECO:0008006" key="5">
    <source>
        <dbReference type="Google" id="ProtNLM"/>
    </source>
</evidence>
<name>A0AAU9IA00_9CILI</name>
<feature type="region of interest" description="Disordered" evidence="1">
    <location>
        <begin position="1"/>
        <end position="21"/>
    </location>
</feature>
<reference evidence="3" key="1">
    <citation type="submission" date="2021-09" db="EMBL/GenBank/DDBJ databases">
        <authorList>
            <consortium name="AG Swart"/>
            <person name="Singh M."/>
            <person name="Singh A."/>
            <person name="Seah K."/>
            <person name="Emmerich C."/>
        </authorList>
    </citation>
    <scope>NUCLEOTIDE SEQUENCE</scope>
    <source>
        <strain evidence="3">ATCC30299</strain>
    </source>
</reference>